<dbReference type="AlphaFoldDB" id="A0A7S8HG99"/>
<evidence type="ECO:0000313" key="1">
    <source>
        <dbReference type="EMBL" id="QPC47225.1"/>
    </source>
</evidence>
<keyword evidence="2" id="KW-1185">Reference proteome</keyword>
<organism evidence="1 2">
    <name type="scientific">Mangrovibacillus cuniculi</name>
    <dbReference type="NCBI Taxonomy" id="2593652"/>
    <lineage>
        <taxon>Bacteria</taxon>
        <taxon>Bacillati</taxon>
        <taxon>Bacillota</taxon>
        <taxon>Bacilli</taxon>
        <taxon>Bacillales</taxon>
        <taxon>Bacillaceae</taxon>
        <taxon>Mangrovibacillus</taxon>
    </lineage>
</organism>
<proteinExistence type="predicted"/>
<dbReference type="KEGG" id="mcui:G8O30_09700"/>
<gene>
    <name evidence="1" type="ORF">G8O30_09700</name>
</gene>
<evidence type="ECO:0000313" key="2">
    <source>
        <dbReference type="Proteomes" id="UP000593626"/>
    </source>
</evidence>
<reference evidence="1 2" key="1">
    <citation type="submission" date="2019-07" db="EMBL/GenBank/DDBJ databases">
        <title>Genome sequence of 2 isolates from Red Sea Mangroves.</title>
        <authorList>
            <person name="Sefrji F."/>
            <person name="Michoud G."/>
            <person name="Merlino G."/>
            <person name="Daffonchio D."/>
        </authorList>
    </citation>
    <scope>NUCLEOTIDE SEQUENCE [LARGE SCALE GENOMIC DNA]</scope>
    <source>
        <strain evidence="1 2">R1DC41</strain>
    </source>
</reference>
<sequence length="95" mass="11568">MEKYFVYDQRLDLHVPLKTIPWEKLSNDETKAIEVFWETERGKIPTKIKSLDQKMERIQEYLSKEESFKKACEWNDALSNLASIVNDLWLWYRIR</sequence>
<dbReference type="EMBL" id="CP049742">
    <property type="protein sequence ID" value="QPC47225.1"/>
    <property type="molecule type" value="Genomic_DNA"/>
</dbReference>
<name>A0A7S8HG99_9BACI</name>
<accession>A0A7S8HG99</accession>
<dbReference type="Proteomes" id="UP000593626">
    <property type="component" value="Chromosome"/>
</dbReference>
<protein>
    <submittedName>
        <fullName evidence="1">Uncharacterized protein</fullName>
    </submittedName>
</protein>
<dbReference type="RefSeq" id="WP_239671890.1">
    <property type="nucleotide sequence ID" value="NZ_CP049742.1"/>
</dbReference>